<dbReference type="Proteomes" id="UP000885695">
    <property type="component" value="Unassembled WGS sequence"/>
</dbReference>
<organism evidence="2">
    <name type="scientific">candidate division CPR3 bacterium</name>
    <dbReference type="NCBI Taxonomy" id="2268181"/>
    <lineage>
        <taxon>Bacteria</taxon>
        <taxon>Bacteria division CPR3</taxon>
    </lineage>
</organism>
<dbReference type="CDD" id="cd23763">
    <property type="entry name" value="ASKHA_ATPase_ROK"/>
    <property type="match status" value="1"/>
</dbReference>
<dbReference type="InterPro" id="IPR000600">
    <property type="entry name" value="ROK"/>
</dbReference>
<dbReference type="PANTHER" id="PTHR18964">
    <property type="entry name" value="ROK (REPRESSOR, ORF, KINASE) FAMILY"/>
    <property type="match status" value="1"/>
</dbReference>
<proteinExistence type="inferred from homology"/>
<reference evidence="2" key="1">
    <citation type="journal article" date="2020" name="mSystems">
        <title>Genome- and Community-Level Interaction Insights into Carbon Utilization and Element Cycling Functions of Hydrothermarchaeota in Hydrothermal Sediment.</title>
        <authorList>
            <person name="Zhou Z."/>
            <person name="Liu Y."/>
            <person name="Xu W."/>
            <person name="Pan J."/>
            <person name="Luo Z.H."/>
            <person name="Li M."/>
        </authorList>
    </citation>
    <scope>NUCLEOTIDE SEQUENCE [LARGE SCALE GENOMIC DNA]</scope>
    <source>
        <strain evidence="2">HyVt-369</strain>
    </source>
</reference>
<dbReference type="SUPFAM" id="SSF53067">
    <property type="entry name" value="Actin-like ATPase domain"/>
    <property type="match status" value="1"/>
</dbReference>
<evidence type="ECO:0000256" key="1">
    <source>
        <dbReference type="ARBA" id="ARBA00006479"/>
    </source>
</evidence>
<gene>
    <name evidence="2" type="ORF">ENI13_01590</name>
</gene>
<dbReference type="Gene3D" id="3.30.420.40">
    <property type="match status" value="2"/>
</dbReference>
<name>A0A7C1S9E4_UNCC3</name>
<comment type="similarity">
    <text evidence="1">Belongs to the ROK (NagC/XylR) family.</text>
</comment>
<protein>
    <submittedName>
        <fullName evidence="2">ROK family protein</fullName>
    </submittedName>
</protein>
<comment type="caution">
    <text evidence="2">The sequence shown here is derived from an EMBL/GenBank/DDBJ whole genome shotgun (WGS) entry which is preliminary data.</text>
</comment>
<sequence>MYLLFDIGGTKTRLAFSRDAKTFEDPVIINTPQNFKEGISVFKDAVEQLTKGEKIIKAAGAVSGPLDKEHSMVINAPYLEGWNNKPLKKELEKMLSAPVVLENDAALVGLGEAVHGAGKGYDIVAYITVSTGVGGARIVGGKIDASSMGFEPGHQFIDAGGSLCPDCKDPKDLDSYVSGSGVKARYGKEAYEIDDAAVFEKLAELLAYGLNNTIVHWSPDVVVLGGPMITGDPAIPIESIQKHVSEILHIFPNPPPIVKAKLDDVGGLYGALALVQ</sequence>
<dbReference type="EMBL" id="DRHL01000089">
    <property type="protein sequence ID" value="HEB13653.1"/>
    <property type="molecule type" value="Genomic_DNA"/>
</dbReference>
<dbReference type="Pfam" id="PF00480">
    <property type="entry name" value="ROK"/>
    <property type="match status" value="1"/>
</dbReference>
<dbReference type="InterPro" id="IPR043129">
    <property type="entry name" value="ATPase_NBD"/>
</dbReference>
<accession>A0A7C1S9E4</accession>
<dbReference type="AlphaFoldDB" id="A0A7C1S9E4"/>
<dbReference type="PANTHER" id="PTHR18964:SF149">
    <property type="entry name" value="BIFUNCTIONAL UDP-N-ACETYLGLUCOSAMINE 2-EPIMERASE_N-ACETYLMANNOSAMINE KINASE"/>
    <property type="match status" value="1"/>
</dbReference>
<evidence type="ECO:0000313" key="2">
    <source>
        <dbReference type="EMBL" id="HEB13653.1"/>
    </source>
</evidence>